<organism evidence="1 2">
    <name type="scientific">Trichonephila clavipes</name>
    <name type="common">Golden silk orbweaver</name>
    <name type="synonym">Nephila clavipes</name>
    <dbReference type="NCBI Taxonomy" id="2585209"/>
    <lineage>
        <taxon>Eukaryota</taxon>
        <taxon>Metazoa</taxon>
        <taxon>Ecdysozoa</taxon>
        <taxon>Arthropoda</taxon>
        <taxon>Chelicerata</taxon>
        <taxon>Arachnida</taxon>
        <taxon>Araneae</taxon>
        <taxon>Araneomorphae</taxon>
        <taxon>Entelegynae</taxon>
        <taxon>Araneoidea</taxon>
        <taxon>Nephilidae</taxon>
        <taxon>Trichonephila</taxon>
    </lineage>
</organism>
<dbReference type="AlphaFoldDB" id="A0A8X6WCY9"/>
<protein>
    <submittedName>
        <fullName evidence="1">Uncharacterized protein</fullName>
    </submittedName>
</protein>
<proteinExistence type="predicted"/>
<evidence type="ECO:0000313" key="2">
    <source>
        <dbReference type="Proteomes" id="UP000887159"/>
    </source>
</evidence>
<gene>
    <name evidence="1" type="ORF">TNCV_3558001</name>
</gene>
<dbReference type="Proteomes" id="UP000887159">
    <property type="component" value="Unassembled WGS sequence"/>
</dbReference>
<evidence type="ECO:0000313" key="1">
    <source>
        <dbReference type="EMBL" id="GFY32292.1"/>
    </source>
</evidence>
<name>A0A8X6WCY9_TRICX</name>
<comment type="caution">
    <text evidence="1">The sequence shown here is derived from an EMBL/GenBank/DDBJ whole genome shotgun (WGS) entry which is preliminary data.</text>
</comment>
<dbReference type="EMBL" id="BMAU01021402">
    <property type="protein sequence ID" value="GFY32292.1"/>
    <property type="molecule type" value="Genomic_DNA"/>
</dbReference>
<accession>A0A8X6WCY9</accession>
<reference evidence="1" key="1">
    <citation type="submission" date="2020-08" db="EMBL/GenBank/DDBJ databases">
        <title>Multicomponent nature underlies the extraordinary mechanical properties of spider dragline silk.</title>
        <authorList>
            <person name="Kono N."/>
            <person name="Nakamura H."/>
            <person name="Mori M."/>
            <person name="Yoshida Y."/>
            <person name="Ohtoshi R."/>
            <person name="Malay A.D."/>
            <person name="Moran D.A.P."/>
            <person name="Tomita M."/>
            <person name="Numata K."/>
            <person name="Arakawa K."/>
        </authorList>
    </citation>
    <scope>NUCLEOTIDE SEQUENCE</scope>
</reference>
<sequence length="88" mass="9930">MTNKFWGDSCELEAFSIHTLSSTTTLTIRKSSLKSGLTMCCIPNEVCFCLGANDGRILITKWPDQRLQTTFLWPRFNGPALRVMEIGE</sequence>
<keyword evidence="2" id="KW-1185">Reference proteome</keyword>